<dbReference type="Pfam" id="PF14111">
    <property type="entry name" value="DUF4283"/>
    <property type="match status" value="1"/>
</dbReference>
<comment type="caution">
    <text evidence="3">The sequence shown here is derived from an EMBL/GenBank/DDBJ whole genome shotgun (WGS) entry which is preliminary data.</text>
</comment>
<reference evidence="3 4" key="1">
    <citation type="submission" date="2020-06" db="EMBL/GenBank/DDBJ databases">
        <title>Transcriptomic and genomic resources for Thalictrum thalictroides and T. hernandezii: Facilitating candidate gene discovery in an emerging model plant lineage.</title>
        <authorList>
            <person name="Arias T."/>
            <person name="Riano-Pachon D.M."/>
            <person name="Di Stilio V.S."/>
        </authorList>
    </citation>
    <scope>NUCLEOTIDE SEQUENCE [LARGE SCALE GENOMIC DNA]</scope>
    <source>
        <strain evidence="4">cv. WT478/WT964</strain>
        <tissue evidence="3">Leaves</tissue>
    </source>
</reference>
<sequence>MPFNYVKTAVSKRWNLIGEFDMALDGELFYFKFASFEDRTKVLEEGSFHLAGKLFVIRPWTREVEQSREMIKSVPVWVKLAKVPKDLWNPKGFGWLGSAIGKPLFMDKTTEKGNMLSFARICIEVDANKELPSSIPLGPNRIVEVEYPWKPLICCKCKVFGHPTTKCIPSVPVPKPATNSWQPVGQNNKAPAHVSNPLKPSQPHEPFIKIGDSSKSPPNPVTILTKNVNNSLNLANQFNVLENQHEDLVAKDIPTKPFTQSNDHTLSAALVISSAEVQPEMVEPIASIEPSPFLETAKSGQFEDEIVQETARSDQLEDGTLHKLNSKSIASSSTMAVGITRSAKKKGATICPNPEISDGGTGKGRKKSHLKL</sequence>
<evidence type="ECO:0000259" key="2">
    <source>
        <dbReference type="Pfam" id="PF14111"/>
    </source>
</evidence>
<accession>A0A7J6X8C4</accession>
<gene>
    <name evidence="3" type="ORF">FRX31_005802</name>
</gene>
<evidence type="ECO:0000256" key="1">
    <source>
        <dbReference type="SAM" id="MobiDB-lite"/>
    </source>
</evidence>
<dbReference type="InterPro" id="IPR040256">
    <property type="entry name" value="At4g02000-like"/>
</dbReference>
<dbReference type="PANTHER" id="PTHR31286">
    <property type="entry name" value="GLYCINE-RICH CELL WALL STRUCTURAL PROTEIN 1.8-LIKE"/>
    <property type="match status" value="1"/>
</dbReference>
<organism evidence="3 4">
    <name type="scientific">Thalictrum thalictroides</name>
    <name type="common">Rue-anemone</name>
    <name type="synonym">Anemone thalictroides</name>
    <dbReference type="NCBI Taxonomy" id="46969"/>
    <lineage>
        <taxon>Eukaryota</taxon>
        <taxon>Viridiplantae</taxon>
        <taxon>Streptophyta</taxon>
        <taxon>Embryophyta</taxon>
        <taxon>Tracheophyta</taxon>
        <taxon>Spermatophyta</taxon>
        <taxon>Magnoliopsida</taxon>
        <taxon>Ranunculales</taxon>
        <taxon>Ranunculaceae</taxon>
        <taxon>Thalictroideae</taxon>
        <taxon>Thalictrum</taxon>
    </lineage>
</organism>
<dbReference type="OrthoDB" id="1939300at2759"/>
<evidence type="ECO:0000313" key="3">
    <source>
        <dbReference type="EMBL" id="KAF5204612.1"/>
    </source>
</evidence>
<dbReference type="Proteomes" id="UP000554482">
    <property type="component" value="Unassembled WGS sequence"/>
</dbReference>
<feature type="compositionally biased region" description="Basic residues" evidence="1">
    <location>
        <begin position="363"/>
        <end position="372"/>
    </location>
</feature>
<dbReference type="EMBL" id="JABWDY010005222">
    <property type="protein sequence ID" value="KAF5204612.1"/>
    <property type="molecule type" value="Genomic_DNA"/>
</dbReference>
<proteinExistence type="predicted"/>
<evidence type="ECO:0000313" key="4">
    <source>
        <dbReference type="Proteomes" id="UP000554482"/>
    </source>
</evidence>
<feature type="region of interest" description="Disordered" evidence="1">
    <location>
        <begin position="340"/>
        <end position="372"/>
    </location>
</feature>
<feature type="domain" description="DUF4283" evidence="2">
    <location>
        <begin position="3"/>
        <end position="65"/>
    </location>
</feature>
<protein>
    <submittedName>
        <fullName evidence="3">Zinc ion binding / nucleic acid binding protein</fullName>
    </submittedName>
</protein>
<name>A0A7J6X8C4_THATH</name>
<dbReference type="InterPro" id="IPR025558">
    <property type="entry name" value="DUF4283"/>
</dbReference>
<dbReference type="PANTHER" id="PTHR31286:SF180">
    <property type="entry name" value="OS10G0362600 PROTEIN"/>
    <property type="match status" value="1"/>
</dbReference>
<keyword evidence="4" id="KW-1185">Reference proteome</keyword>
<dbReference type="AlphaFoldDB" id="A0A7J6X8C4"/>